<proteinExistence type="predicted"/>
<dbReference type="EMBL" id="QLNT01000015">
    <property type="protein sequence ID" value="KAF3067668.1"/>
    <property type="molecule type" value="Genomic_DNA"/>
</dbReference>
<dbReference type="Proteomes" id="UP000801864">
    <property type="component" value="Unassembled WGS sequence"/>
</dbReference>
<sequence length="159" mass="19275">MDWYNQPRELLFREYLRMREWRDEQYATNPDVEESHVSGLLQVSFEVREIVDFHIFNEEWTTDEPIEIFDLDETFVLRKLRTLSKWDHFDILETLVVLPGGRYGSCLLRAVARYYQYYTMDAFGRMGGPRNLLRVFCDAMEWARPIYDESFSAMRRMDE</sequence>
<dbReference type="AlphaFoldDB" id="A0A9P4XBA0"/>
<organism evidence="1 2">
    <name type="scientific">Trichoderma lentiforme</name>
    <dbReference type="NCBI Taxonomy" id="1567552"/>
    <lineage>
        <taxon>Eukaryota</taxon>
        <taxon>Fungi</taxon>
        <taxon>Dikarya</taxon>
        <taxon>Ascomycota</taxon>
        <taxon>Pezizomycotina</taxon>
        <taxon>Sordariomycetes</taxon>
        <taxon>Hypocreomycetidae</taxon>
        <taxon>Hypocreales</taxon>
        <taxon>Hypocreaceae</taxon>
        <taxon>Trichoderma</taxon>
    </lineage>
</organism>
<accession>A0A9P4XBA0</accession>
<keyword evidence="2" id="KW-1185">Reference proteome</keyword>
<comment type="caution">
    <text evidence="1">The sequence shown here is derived from an EMBL/GenBank/DDBJ whole genome shotgun (WGS) entry which is preliminary data.</text>
</comment>
<evidence type="ECO:0000313" key="1">
    <source>
        <dbReference type="EMBL" id="KAF3067668.1"/>
    </source>
</evidence>
<protein>
    <submittedName>
        <fullName evidence="1">Uncharacterized protein</fullName>
    </submittedName>
</protein>
<gene>
    <name evidence="1" type="ORF">CFAM422_008555</name>
</gene>
<name>A0A9P4XBA0_9HYPO</name>
<evidence type="ECO:0000313" key="2">
    <source>
        <dbReference type="Proteomes" id="UP000801864"/>
    </source>
</evidence>
<reference evidence="1 2" key="1">
    <citation type="submission" date="2018-06" db="EMBL/GenBank/DDBJ databases">
        <title>Genome analysis of cellulolytic fungus Trichoderma lentiforme CFAM-422.</title>
        <authorList>
            <person name="Steindorff A.S."/>
            <person name="Formighieri E.F."/>
            <person name="Midorikawa G.E.O."/>
            <person name="Tamietti M.S."/>
            <person name="Ramos E.Z."/>
            <person name="Silva A.S."/>
            <person name="Bon E.P.S."/>
            <person name="Mendes T.D."/>
            <person name="Damaso M.C.T."/>
            <person name="Favaro L.C.L."/>
        </authorList>
    </citation>
    <scope>NUCLEOTIDE SEQUENCE [LARGE SCALE GENOMIC DNA]</scope>
    <source>
        <strain evidence="1 2">CFAM-422</strain>
    </source>
</reference>